<dbReference type="Pfam" id="PF07992">
    <property type="entry name" value="Pyr_redox_2"/>
    <property type="match status" value="1"/>
</dbReference>
<comment type="cofactor">
    <cofactor evidence="1">
        <name>FMN</name>
        <dbReference type="ChEBI" id="CHEBI:58210"/>
    </cofactor>
</comment>
<protein>
    <submittedName>
        <fullName evidence="12">2-enoate reductase</fullName>
    </submittedName>
</protein>
<dbReference type="Gene3D" id="3.40.50.720">
    <property type="entry name" value="NAD(P)-binding Rossmann-like Domain"/>
    <property type="match status" value="1"/>
</dbReference>
<dbReference type="GO" id="GO:0010181">
    <property type="term" value="F:FMN binding"/>
    <property type="evidence" value="ECO:0007669"/>
    <property type="project" value="InterPro"/>
</dbReference>
<evidence type="ECO:0000256" key="3">
    <source>
        <dbReference type="ARBA" id="ARBA00011048"/>
    </source>
</evidence>
<dbReference type="SUPFAM" id="SSF51905">
    <property type="entry name" value="FAD/NAD(P)-binding domain"/>
    <property type="match status" value="1"/>
</dbReference>
<evidence type="ECO:0000259" key="10">
    <source>
        <dbReference type="Pfam" id="PF00724"/>
    </source>
</evidence>
<dbReference type="EMBL" id="FQZY01000066">
    <property type="protein sequence ID" value="SHK63653.1"/>
    <property type="molecule type" value="Genomic_DNA"/>
</dbReference>
<evidence type="ECO:0000256" key="1">
    <source>
        <dbReference type="ARBA" id="ARBA00001917"/>
    </source>
</evidence>
<reference evidence="12 13" key="1">
    <citation type="submission" date="2016-11" db="EMBL/GenBank/DDBJ databases">
        <authorList>
            <person name="Jaros S."/>
            <person name="Januszkiewicz K."/>
            <person name="Wedrychowicz H."/>
        </authorList>
    </citation>
    <scope>NUCLEOTIDE SEQUENCE [LARGE SCALE GENOMIC DNA]</scope>
    <source>
        <strain evidence="12 13">DSM 15480</strain>
    </source>
</reference>
<evidence type="ECO:0000256" key="8">
    <source>
        <dbReference type="ARBA" id="ARBA00023004"/>
    </source>
</evidence>
<keyword evidence="7" id="KW-0560">Oxidoreductase</keyword>
<organism evidence="12 13">
    <name type="scientific">Hespellia stercorisuis DSM 15480</name>
    <dbReference type="NCBI Taxonomy" id="1121950"/>
    <lineage>
        <taxon>Bacteria</taxon>
        <taxon>Bacillati</taxon>
        <taxon>Bacillota</taxon>
        <taxon>Clostridia</taxon>
        <taxon>Lachnospirales</taxon>
        <taxon>Lachnospiraceae</taxon>
        <taxon>Hespellia</taxon>
    </lineage>
</organism>
<feature type="domain" description="FAD/NAD(P)-binding" evidence="11">
    <location>
        <begin position="402"/>
        <end position="649"/>
    </location>
</feature>
<evidence type="ECO:0000256" key="6">
    <source>
        <dbReference type="ARBA" id="ARBA00022723"/>
    </source>
</evidence>
<keyword evidence="8" id="KW-0408">Iron</keyword>
<evidence type="ECO:0000259" key="11">
    <source>
        <dbReference type="Pfam" id="PF07992"/>
    </source>
</evidence>
<keyword evidence="6" id="KW-0479">Metal-binding</keyword>
<dbReference type="InterPro" id="IPR051793">
    <property type="entry name" value="NADH:flavin_oxidoreductase"/>
</dbReference>
<gene>
    <name evidence="12" type="ORF">SAMN02745243_03391</name>
</gene>
<feature type="domain" description="NADH:flavin oxidoreductase/NADH oxidase N-terminal" evidence="10">
    <location>
        <begin position="7"/>
        <end position="350"/>
    </location>
</feature>
<dbReference type="PRINTS" id="PR00368">
    <property type="entry name" value="FADPNR"/>
</dbReference>
<dbReference type="PANTHER" id="PTHR42917:SF2">
    <property type="entry name" value="2,4-DIENOYL-COA REDUCTASE [(2E)-ENOYL-COA-PRODUCING]"/>
    <property type="match status" value="1"/>
</dbReference>
<comment type="cofactor">
    <cofactor evidence="2">
        <name>[4Fe-4S] cluster</name>
        <dbReference type="ChEBI" id="CHEBI:49883"/>
    </cofactor>
</comment>
<keyword evidence="9" id="KW-0411">Iron-sulfur</keyword>
<accession>A0A1M6U3C1</accession>
<dbReference type="Proteomes" id="UP000184301">
    <property type="component" value="Unassembled WGS sequence"/>
</dbReference>
<name>A0A1M6U3C1_9FIRM</name>
<evidence type="ECO:0000256" key="4">
    <source>
        <dbReference type="ARBA" id="ARBA00022630"/>
    </source>
</evidence>
<dbReference type="PANTHER" id="PTHR42917">
    <property type="entry name" value="2,4-DIENOYL-COA REDUCTASE"/>
    <property type="match status" value="1"/>
</dbReference>
<keyword evidence="5" id="KW-0288">FMN</keyword>
<evidence type="ECO:0000256" key="5">
    <source>
        <dbReference type="ARBA" id="ARBA00022643"/>
    </source>
</evidence>
<dbReference type="InterPro" id="IPR036188">
    <property type="entry name" value="FAD/NAD-bd_sf"/>
</dbReference>
<keyword evidence="13" id="KW-1185">Reference proteome</keyword>
<dbReference type="STRING" id="1121950.SAMN02745243_03391"/>
<keyword evidence="4" id="KW-0285">Flavoprotein</keyword>
<sequence length="679" mass="75130">MSSYSNLFSPVKIGNVEIKNRIAMMPMGVFSPRLMNQDGSYTKDGADYYIERAKGGTGLIITGLVPLPPGHLPSIVNNVETYVENQRYLVDGCHKYGAKVFIQISALSGRSSTNPADPAPSALPNVFDPSQNNREMTVEEIHKYVEMFAAGAKAAKDAGIDGVEIHAVHEGYLLDQFTIAAFNHRTDEYGGSLENRLRFPTEIVQAIKKACGEDYPVSVRYSVYSKTKGFNRGALPGEDYEEFGRDIEESKIVARKLQEAGYDMLDCDNGTYDAWYWPHPPVYMPAACNLEDVAELRKAVTIPVICAGRFDDPALADQAIADGKIDMMGMGRPLLADPDMANKWMEDREDDIRPCISCHFGCLARIFQIDYATRGTKDISCALNPRCAMENHYNITPAQKKKKVAVVGGGIAGMEAARVCALRGHAVDLYEKTGVLGGVFIPAAAFSFKEHDRRLIEWYRKQMKDTEVNVLLNTEFVKEDAAKYDEVFVATGATENKLKTQGFDSPQVRYAVDVLMNQDIHDQNVVIVGGGLTGCEIAYDLAMKNCKVTIVEQLPEILNVEGLAKANYDMLRDIIDYYDVKVMKNSTVEKYEDGKVSVLETTYNTPNINERAITISLQGIHKIVKEIPADTVVVSVGYTENQELYHAIQAENVHLIGDADHPANLMAAIWGAYTTALEV</sequence>
<dbReference type="OrthoDB" id="9772736at2"/>
<dbReference type="InterPro" id="IPR013785">
    <property type="entry name" value="Aldolase_TIM"/>
</dbReference>
<dbReference type="Pfam" id="PF00724">
    <property type="entry name" value="Oxidored_FMN"/>
    <property type="match status" value="1"/>
</dbReference>
<dbReference type="InterPro" id="IPR023753">
    <property type="entry name" value="FAD/NAD-binding_dom"/>
</dbReference>
<evidence type="ECO:0000313" key="13">
    <source>
        <dbReference type="Proteomes" id="UP000184301"/>
    </source>
</evidence>
<dbReference type="Gene3D" id="3.20.20.70">
    <property type="entry name" value="Aldolase class I"/>
    <property type="match status" value="1"/>
</dbReference>
<evidence type="ECO:0000256" key="2">
    <source>
        <dbReference type="ARBA" id="ARBA00001966"/>
    </source>
</evidence>
<dbReference type="SUPFAM" id="SSF51395">
    <property type="entry name" value="FMN-linked oxidoreductases"/>
    <property type="match status" value="1"/>
</dbReference>
<dbReference type="RefSeq" id="WP_073112642.1">
    <property type="nucleotide sequence ID" value="NZ_FQZY01000066.1"/>
</dbReference>
<comment type="similarity">
    <text evidence="3">In the N-terminal section; belongs to the NADH:flavin oxidoreductase/NADH oxidase family.</text>
</comment>
<evidence type="ECO:0000256" key="7">
    <source>
        <dbReference type="ARBA" id="ARBA00023002"/>
    </source>
</evidence>
<dbReference type="GO" id="GO:0016491">
    <property type="term" value="F:oxidoreductase activity"/>
    <property type="evidence" value="ECO:0007669"/>
    <property type="project" value="UniProtKB-KW"/>
</dbReference>
<evidence type="ECO:0000313" key="12">
    <source>
        <dbReference type="EMBL" id="SHK63653.1"/>
    </source>
</evidence>
<dbReference type="AlphaFoldDB" id="A0A1M6U3C1"/>
<proteinExistence type="inferred from homology"/>
<dbReference type="Gene3D" id="3.50.50.60">
    <property type="entry name" value="FAD/NAD(P)-binding domain"/>
    <property type="match status" value="1"/>
</dbReference>
<dbReference type="GO" id="GO:0046872">
    <property type="term" value="F:metal ion binding"/>
    <property type="evidence" value="ECO:0007669"/>
    <property type="project" value="UniProtKB-KW"/>
</dbReference>
<dbReference type="InterPro" id="IPR001155">
    <property type="entry name" value="OxRdtase_FMN_N"/>
</dbReference>
<evidence type="ECO:0000256" key="9">
    <source>
        <dbReference type="ARBA" id="ARBA00023014"/>
    </source>
</evidence>
<dbReference type="GO" id="GO:0051536">
    <property type="term" value="F:iron-sulfur cluster binding"/>
    <property type="evidence" value="ECO:0007669"/>
    <property type="project" value="UniProtKB-KW"/>
</dbReference>